<evidence type="ECO:0000313" key="5">
    <source>
        <dbReference type="Proteomes" id="UP000622580"/>
    </source>
</evidence>
<name>A0A941D4T7_9CAUL</name>
<evidence type="ECO:0000256" key="1">
    <source>
        <dbReference type="ARBA" id="ARBA00022603"/>
    </source>
</evidence>
<reference evidence="4" key="1">
    <citation type="submission" date="2021-04" db="EMBL/GenBank/DDBJ databases">
        <title>Draft genome assembly of strain Phenylobacterium sp. 20VBR1 using MiniION and Illumina platforms.</title>
        <authorList>
            <person name="Thomas F.A."/>
            <person name="Krishnan K.P."/>
            <person name="Sinha R.K."/>
        </authorList>
    </citation>
    <scope>NUCLEOTIDE SEQUENCE</scope>
    <source>
        <strain evidence="4">20VBR1</strain>
    </source>
</reference>
<proteinExistence type="predicted"/>
<feature type="domain" description="Methyltransferase" evidence="3">
    <location>
        <begin position="55"/>
        <end position="147"/>
    </location>
</feature>
<dbReference type="Pfam" id="PF13649">
    <property type="entry name" value="Methyltransf_25"/>
    <property type="match status" value="1"/>
</dbReference>
<keyword evidence="1 4" id="KW-0489">Methyltransferase</keyword>
<dbReference type="AlphaFoldDB" id="A0A941D4T7"/>
<dbReference type="Proteomes" id="UP000622580">
    <property type="component" value="Unassembled WGS sequence"/>
</dbReference>
<protein>
    <submittedName>
        <fullName evidence="4">Methyltransferase domain-containing protein</fullName>
    </submittedName>
</protein>
<evidence type="ECO:0000256" key="2">
    <source>
        <dbReference type="ARBA" id="ARBA00022679"/>
    </source>
</evidence>
<evidence type="ECO:0000313" key="4">
    <source>
        <dbReference type="EMBL" id="MBR7620906.1"/>
    </source>
</evidence>
<dbReference type="PANTHER" id="PTHR43861">
    <property type="entry name" value="TRANS-ACONITATE 2-METHYLTRANSFERASE-RELATED"/>
    <property type="match status" value="1"/>
</dbReference>
<accession>A0A941D4T7</accession>
<gene>
    <name evidence="4" type="ORF">JKL49_16035</name>
</gene>
<dbReference type="GO" id="GO:0032259">
    <property type="term" value="P:methylation"/>
    <property type="evidence" value="ECO:0007669"/>
    <property type="project" value="UniProtKB-KW"/>
</dbReference>
<dbReference type="SUPFAM" id="SSF53335">
    <property type="entry name" value="S-adenosyl-L-methionine-dependent methyltransferases"/>
    <property type="match status" value="1"/>
</dbReference>
<dbReference type="CDD" id="cd02440">
    <property type="entry name" value="AdoMet_MTases"/>
    <property type="match status" value="1"/>
</dbReference>
<dbReference type="Gene3D" id="3.40.50.150">
    <property type="entry name" value="Vaccinia Virus protein VP39"/>
    <property type="match status" value="1"/>
</dbReference>
<organism evidence="4 5">
    <name type="scientific">Phenylobacterium glaciei</name>
    <dbReference type="NCBI Taxonomy" id="2803784"/>
    <lineage>
        <taxon>Bacteria</taxon>
        <taxon>Pseudomonadati</taxon>
        <taxon>Pseudomonadota</taxon>
        <taxon>Alphaproteobacteria</taxon>
        <taxon>Caulobacterales</taxon>
        <taxon>Caulobacteraceae</taxon>
        <taxon>Phenylobacterium</taxon>
    </lineage>
</organism>
<dbReference type="EMBL" id="JAGSGD010000001">
    <property type="protein sequence ID" value="MBR7620906.1"/>
    <property type="molecule type" value="Genomic_DNA"/>
</dbReference>
<dbReference type="InterPro" id="IPR029063">
    <property type="entry name" value="SAM-dependent_MTases_sf"/>
</dbReference>
<sequence length="229" mass="25012">MTQPDWWYDDLKQVGLDFEDAQQVATYDARQGGDLAADRALLSGLGVNRDTALADIGCGTGILACAAGGMARSVRAIDVSDTMLNAAKARAADMGVTNITFELGGFLTFPASGDLDLIITKNALHHLPDMWKAVALTRMRDALKPGGQIYIRDVAFNCTPDAIPRTVESWIGWMTRETGYSREEVACHVREEHSTFGWILARMIDDAGFRLLRRTHDGVYATFLAEAVA</sequence>
<comment type="caution">
    <text evidence="4">The sequence shown here is derived from an EMBL/GenBank/DDBJ whole genome shotgun (WGS) entry which is preliminary data.</text>
</comment>
<dbReference type="InterPro" id="IPR041698">
    <property type="entry name" value="Methyltransf_25"/>
</dbReference>
<dbReference type="RefSeq" id="WP_215341622.1">
    <property type="nucleotide sequence ID" value="NZ_JAGSGD010000001.1"/>
</dbReference>
<keyword evidence="5" id="KW-1185">Reference proteome</keyword>
<dbReference type="PANTHER" id="PTHR43861:SF1">
    <property type="entry name" value="TRANS-ACONITATE 2-METHYLTRANSFERASE"/>
    <property type="match status" value="1"/>
</dbReference>
<keyword evidence="2" id="KW-0808">Transferase</keyword>
<dbReference type="GO" id="GO:0008168">
    <property type="term" value="F:methyltransferase activity"/>
    <property type="evidence" value="ECO:0007669"/>
    <property type="project" value="UniProtKB-KW"/>
</dbReference>
<evidence type="ECO:0000259" key="3">
    <source>
        <dbReference type="Pfam" id="PF13649"/>
    </source>
</evidence>